<evidence type="ECO:0000256" key="4">
    <source>
        <dbReference type="ARBA" id="ARBA00022989"/>
    </source>
</evidence>
<feature type="transmembrane region" description="Helical" evidence="9">
    <location>
        <begin position="32"/>
        <end position="57"/>
    </location>
</feature>
<dbReference type="GO" id="GO:0004993">
    <property type="term" value="F:G protein-coupled serotonin receptor activity"/>
    <property type="evidence" value="ECO:0007669"/>
    <property type="project" value="TreeGrafter"/>
</dbReference>
<dbReference type="GO" id="GO:0007268">
    <property type="term" value="P:chemical synaptic transmission"/>
    <property type="evidence" value="ECO:0007669"/>
    <property type="project" value="TreeGrafter"/>
</dbReference>
<dbReference type="SUPFAM" id="SSF81321">
    <property type="entry name" value="Family A G protein-coupled receptor-like"/>
    <property type="match status" value="1"/>
</dbReference>
<feature type="domain" description="G-protein coupled receptors family 1 profile" evidence="10">
    <location>
        <begin position="48"/>
        <end position="347"/>
    </location>
</feature>
<dbReference type="EMBL" id="BLXT01007988">
    <property type="protein sequence ID" value="GFO45054.1"/>
    <property type="molecule type" value="Genomic_DNA"/>
</dbReference>
<dbReference type="PRINTS" id="PR00237">
    <property type="entry name" value="GPCRRHODOPSN"/>
</dbReference>
<dbReference type="PROSITE" id="PS50262">
    <property type="entry name" value="G_PROTEIN_RECEP_F1_2"/>
    <property type="match status" value="1"/>
</dbReference>
<gene>
    <name evidence="11" type="ORF">PoB_007155900</name>
</gene>
<dbReference type="Gene3D" id="1.20.1070.10">
    <property type="entry name" value="Rhodopsin 7-helix transmembrane proteins"/>
    <property type="match status" value="1"/>
</dbReference>
<comment type="caution">
    <text evidence="11">The sequence shown here is derived from an EMBL/GenBank/DDBJ whole genome shotgun (WGS) entry which is preliminary data.</text>
</comment>
<keyword evidence="12" id="KW-1185">Reference proteome</keyword>
<name>A0AAV4DLJ4_9GAST</name>
<keyword evidence="2" id="KW-1003">Cell membrane</keyword>
<dbReference type="CDD" id="cd00637">
    <property type="entry name" value="7tm_classA_rhodopsin-like"/>
    <property type="match status" value="1"/>
</dbReference>
<feature type="transmembrane region" description="Helical" evidence="9">
    <location>
        <begin position="147"/>
        <end position="168"/>
    </location>
</feature>
<dbReference type="GO" id="GO:0030425">
    <property type="term" value="C:dendrite"/>
    <property type="evidence" value="ECO:0007669"/>
    <property type="project" value="TreeGrafter"/>
</dbReference>
<evidence type="ECO:0000256" key="2">
    <source>
        <dbReference type="ARBA" id="ARBA00022475"/>
    </source>
</evidence>
<dbReference type="SMART" id="SM01381">
    <property type="entry name" value="7TM_GPCR_Srsx"/>
    <property type="match status" value="1"/>
</dbReference>
<feature type="transmembrane region" description="Helical" evidence="9">
    <location>
        <begin position="188"/>
        <end position="214"/>
    </location>
</feature>
<protein>
    <recommendedName>
        <fullName evidence="10">G-protein coupled receptors family 1 profile domain-containing protein</fullName>
    </recommendedName>
</protein>
<evidence type="ECO:0000256" key="6">
    <source>
        <dbReference type="ARBA" id="ARBA00023136"/>
    </source>
</evidence>
<keyword evidence="8" id="KW-0807">Transducer</keyword>
<feature type="transmembrane region" description="Helical" evidence="9">
    <location>
        <begin position="69"/>
        <end position="94"/>
    </location>
</feature>
<evidence type="ECO:0000313" key="11">
    <source>
        <dbReference type="EMBL" id="GFO45054.1"/>
    </source>
</evidence>
<feature type="transmembrane region" description="Helical" evidence="9">
    <location>
        <begin position="106"/>
        <end position="126"/>
    </location>
</feature>
<evidence type="ECO:0000313" key="12">
    <source>
        <dbReference type="Proteomes" id="UP000735302"/>
    </source>
</evidence>
<keyword evidence="5" id="KW-0297">G-protein coupled receptor</keyword>
<dbReference type="Proteomes" id="UP000735302">
    <property type="component" value="Unassembled WGS sequence"/>
</dbReference>
<dbReference type="InterPro" id="IPR017452">
    <property type="entry name" value="GPCR_Rhodpsn_7TM"/>
</dbReference>
<evidence type="ECO:0000256" key="3">
    <source>
        <dbReference type="ARBA" id="ARBA00022692"/>
    </source>
</evidence>
<accession>A0AAV4DLJ4</accession>
<dbReference type="GO" id="GO:0005886">
    <property type="term" value="C:plasma membrane"/>
    <property type="evidence" value="ECO:0007669"/>
    <property type="project" value="UniProtKB-SubCell"/>
</dbReference>
<evidence type="ECO:0000256" key="5">
    <source>
        <dbReference type="ARBA" id="ARBA00023040"/>
    </source>
</evidence>
<keyword evidence="4 9" id="KW-1133">Transmembrane helix</keyword>
<evidence type="ECO:0000256" key="9">
    <source>
        <dbReference type="SAM" id="Phobius"/>
    </source>
</evidence>
<dbReference type="PANTHER" id="PTHR24247">
    <property type="entry name" value="5-HYDROXYTRYPTAMINE RECEPTOR"/>
    <property type="match status" value="1"/>
</dbReference>
<keyword evidence="7" id="KW-0675">Receptor</keyword>
<evidence type="ECO:0000256" key="1">
    <source>
        <dbReference type="ARBA" id="ARBA00004651"/>
    </source>
</evidence>
<feature type="transmembrane region" description="Helical" evidence="9">
    <location>
        <begin position="335"/>
        <end position="352"/>
    </location>
</feature>
<sequence length="366" mass="40538">MEHPALESDLNECILAYLPYQARNETSCLLDFVLATIMMLLAVIGVVTNSIVILLIALTKSLRSTSFCLIFNLAVADLIVGLFSMPLHAANLLFGGVSYSDAFCSFSVFADYVPVLASFLTTVAIATNRYDSLGRIQSRSEKLRKNVLWIVAAWSFSIGVWIAGIYQGKPTQLHGPNQCTVKPSENQRFAIFATVCAHHVPSLLLIYFNSVIMVSVRRLMVRKAAEASNLSHVSTTLPACETASGNIIQRASRVLRRSLTYGPEFMPDVLWLAPLTVMLASPPTQVDQSSRESQVVQSLGAILVMHVVLFLPSFIMYDIDIATPMGSNYDPLRHMFYINTAANPFLYAFSAADFQRVYREKVCLCR</sequence>
<organism evidence="11 12">
    <name type="scientific">Plakobranchus ocellatus</name>
    <dbReference type="NCBI Taxonomy" id="259542"/>
    <lineage>
        <taxon>Eukaryota</taxon>
        <taxon>Metazoa</taxon>
        <taxon>Spiralia</taxon>
        <taxon>Lophotrochozoa</taxon>
        <taxon>Mollusca</taxon>
        <taxon>Gastropoda</taxon>
        <taxon>Heterobranchia</taxon>
        <taxon>Euthyneura</taxon>
        <taxon>Panpulmonata</taxon>
        <taxon>Sacoglossa</taxon>
        <taxon>Placobranchoidea</taxon>
        <taxon>Plakobranchidae</taxon>
        <taxon>Plakobranchus</taxon>
    </lineage>
</organism>
<evidence type="ECO:0000256" key="8">
    <source>
        <dbReference type="ARBA" id="ARBA00023224"/>
    </source>
</evidence>
<dbReference type="GO" id="GO:0030594">
    <property type="term" value="F:neurotransmitter receptor activity"/>
    <property type="evidence" value="ECO:0007669"/>
    <property type="project" value="TreeGrafter"/>
</dbReference>
<feature type="transmembrane region" description="Helical" evidence="9">
    <location>
        <begin position="295"/>
        <end position="315"/>
    </location>
</feature>
<keyword evidence="3 9" id="KW-0812">Transmembrane</keyword>
<comment type="subcellular location">
    <subcellularLocation>
        <location evidence="1">Cell membrane</location>
        <topology evidence="1">Multi-pass membrane protein</topology>
    </subcellularLocation>
</comment>
<dbReference type="InterPro" id="IPR000276">
    <property type="entry name" value="GPCR_Rhodpsn"/>
</dbReference>
<keyword evidence="6 9" id="KW-0472">Membrane</keyword>
<dbReference type="GO" id="GO:0045202">
    <property type="term" value="C:synapse"/>
    <property type="evidence" value="ECO:0007669"/>
    <property type="project" value="GOC"/>
</dbReference>
<dbReference type="AlphaFoldDB" id="A0AAV4DLJ4"/>
<proteinExistence type="predicted"/>
<reference evidence="11 12" key="1">
    <citation type="journal article" date="2021" name="Elife">
        <title>Chloroplast acquisition without the gene transfer in kleptoplastic sea slugs, Plakobranchus ocellatus.</title>
        <authorList>
            <person name="Maeda T."/>
            <person name="Takahashi S."/>
            <person name="Yoshida T."/>
            <person name="Shimamura S."/>
            <person name="Takaki Y."/>
            <person name="Nagai Y."/>
            <person name="Toyoda A."/>
            <person name="Suzuki Y."/>
            <person name="Arimoto A."/>
            <person name="Ishii H."/>
            <person name="Satoh N."/>
            <person name="Nishiyama T."/>
            <person name="Hasebe M."/>
            <person name="Maruyama T."/>
            <person name="Minagawa J."/>
            <person name="Obokata J."/>
            <person name="Shigenobu S."/>
        </authorList>
    </citation>
    <scope>NUCLEOTIDE SEQUENCE [LARGE SCALE GENOMIC DNA]</scope>
</reference>
<dbReference type="Pfam" id="PF00001">
    <property type="entry name" value="7tm_1"/>
    <property type="match status" value="1"/>
</dbReference>
<evidence type="ECO:0000259" key="10">
    <source>
        <dbReference type="PROSITE" id="PS50262"/>
    </source>
</evidence>
<evidence type="ECO:0000256" key="7">
    <source>
        <dbReference type="ARBA" id="ARBA00023170"/>
    </source>
</evidence>
<dbReference type="PANTHER" id="PTHR24247:SF202">
    <property type="entry name" value="5-HYDROXYTRYPTAMINE RECEPTOR 1"/>
    <property type="match status" value="1"/>
</dbReference>
<dbReference type="GO" id="GO:0007187">
    <property type="term" value="P:G protein-coupled receptor signaling pathway, coupled to cyclic nucleotide second messenger"/>
    <property type="evidence" value="ECO:0007669"/>
    <property type="project" value="TreeGrafter"/>
</dbReference>